<dbReference type="RefSeq" id="WP_380870470.1">
    <property type="nucleotide sequence ID" value="NZ_JBHUMA010000009.1"/>
</dbReference>
<keyword evidence="2" id="KW-1185">Reference proteome</keyword>
<dbReference type="Gene3D" id="3.40.50.20">
    <property type="match status" value="1"/>
</dbReference>
<protein>
    <submittedName>
        <fullName evidence="1">Uncharacterized protein</fullName>
    </submittedName>
</protein>
<dbReference type="Proteomes" id="UP001597393">
    <property type="component" value="Unassembled WGS sequence"/>
</dbReference>
<reference evidence="2" key="1">
    <citation type="journal article" date="2019" name="Int. J. Syst. Evol. Microbiol.">
        <title>The Global Catalogue of Microorganisms (GCM) 10K type strain sequencing project: providing services to taxonomists for standard genome sequencing and annotation.</title>
        <authorList>
            <consortium name="The Broad Institute Genomics Platform"/>
            <consortium name="The Broad Institute Genome Sequencing Center for Infectious Disease"/>
            <person name="Wu L."/>
            <person name="Ma J."/>
        </authorList>
    </citation>
    <scope>NUCLEOTIDE SEQUENCE [LARGE SCALE GENOMIC DNA]</scope>
    <source>
        <strain evidence="2">KCTC 42248</strain>
    </source>
</reference>
<name>A0ABW5NML1_9SPHI</name>
<dbReference type="EMBL" id="JBHUMA010000009">
    <property type="protein sequence ID" value="MFD2600331.1"/>
    <property type="molecule type" value="Genomic_DNA"/>
</dbReference>
<proteinExistence type="predicted"/>
<evidence type="ECO:0000313" key="2">
    <source>
        <dbReference type="Proteomes" id="UP001597393"/>
    </source>
</evidence>
<gene>
    <name evidence="1" type="ORF">ACFSQ3_15360</name>
</gene>
<comment type="caution">
    <text evidence="1">The sequence shown here is derived from an EMBL/GenBank/DDBJ whole genome shotgun (WGS) entry which is preliminary data.</text>
</comment>
<sequence length="152" mass="16980">MAKLLLTYGTRPITQRIANLLTDKHEVVLATYEEIPSVLVKKFKSIPNAANPVFAHEMLKLCLDQGVDYLLPLGLSEIETLKASTLLFEEYGIQILIPSLKENQAFTNQIPSNTPIDILKDGQSLIGQQDKNETDKNGIYVLTESTWIPVII</sequence>
<organism evidence="1 2">
    <name type="scientific">Sphingobacterium corticis</name>
    <dbReference type="NCBI Taxonomy" id="1812823"/>
    <lineage>
        <taxon>Bacteria</taxon>
        <taxon>Pseudomonadati</taxon>
        <taxon>Bacteroidota</taxon>
        <taxon>Sphingobacteriia</taxon>
        <taxon>Sphingobacteriales</taxon>
        <taxon>Sphingobacteriaceae</taxon>
        <taxon>Sphingobacterium</taxon>
    </lineage>
</organism>
<accession>A0ABW5NML1</accession>
<evidence type="ECO:0000313" key="1">
    <source>
        <dbReference type="EMBL" id="MFD2600331.1"/>
    </source>
</evidence>